<sequence>MSNDLKRFFGYCALFIVALGYLVYRYVFLESVTVLHTELLVPISVTLMTTCAIGVYETIKCQGKYFWTAVKCSLFIPNKKTYVSLSYLLRIKISGSEGYFLVKGSKVEQYQPVGGVYKLVGNKDIYKEWEAHPKPDKKNSKDLRFFVKAKHIPDIIRWFKSRKDRETGAWREFYEEVLETEILTKENFQTIRTEYLYSHENILSKQNRFEDEQYHTLIYDIFQIELNMNQLRELKALFARDTFTNQYAFVTKDEIEKECFQDHKLRIGQHTKFII</sequence>
<feature type="transmembrane region" description="Helical" evidence="1">
    <location>
        <begin position="7"/>
        <end position="27"/>
    </location>
</feature>
<keyword evidence="1" id="KW-0472">Membrane</keyword>
<keyword evidence="4" id="KW-1185">Reference proteome</keyword>
<dbReference type="EMBL" id="JRWG01000001">
    <property type="protein sequence ID" value="KXO01118.1"/>
    <property type="molecule type" value="Genomic_DNA"/>
</dbReference>
<dbReference type="OrthoDB" id="791606at2"/>
<organism evidence="3 4">
    <name type="scientific">Aequorivita aquimaris</name>
    <dbReference type="NCBI Taxonomy" id="1548749"/>
    <lineage>
        <taxon>Bacteria</taxon>
        <taxon>Pseudomonadati</taxon>
        <taxon>Bacteroidota</taxon>
        <taxon>Flavobacteriia</taxon>
        <taxon>Flavobacteriales</taxon>
        <taxon>Flavobacteriaceae</taxon>
        <taxon>Aequorivita</taxon>
    </lineage>
</organism>
<reference evidence="3 4" key="2">
    <citation type="journal article" date="2016" name="Int. J. Syst. Evol. Microbiol.">
        <title>Vitellibacter aquimaris sp. nov., a marine bacterium isolated from seawater.</title>
        <authorList>
            <person name="Thevarajoo S."/>
            <person name="Selvaratnam C."/>
            <person name="Goh K.M."/>
            <person name="Hong K.W."/>
            <person name="Chan X.Y."/>
            <person name="Chan K.G."/>
            <person name="Chong C.S."/>
        </authorList>
    </citation>
    <scope>NUCLEOTIDE SEQUENCE [LARGE SCALE GENOMIC DNA]</scope>
    <source>
        <strain evidence="3 4">D-24</strain>
    </source>
</reference>
<evidence type="ECO:0000313" key="4">
    <source>
        <dbReference type="Proteomes" id="UP000070138"/>
    </source>
</evidence>
<dbReference type="Pfam" id="PF18167">
    <property type="entry name" value="Sa_NUDIX"/>
    <property type="match status" value="1"/>
</dbReference>
<accession>A0A137RLQ4</accession>
<comment type="caution">
    <text evidence="3">The sequence shown here is derived from an EMBL/GenBank/DDBJ whole genome shotgun (WGS) entry which is preliminary data.</text>
</comment>
<dbReference type="InterPro" id="IPR040829">
    <property type="entry name" value="Cap16_NUDIX"/>
</dbReference>
<gene>
    <name evidence="3" type="ORF">LS48_01185</name>
</gene>
<protein>
    <recommendedName>
        <fullName evidence="2">CD-NTase-associated protein 16 NUDIX domain-containing protein</fullName>
    </recommendedName>
</protein>
<reference evidence="4" key="1">
    <citation type="submission" date="2014-10" db="EMBL/GenBank/DDBJ databases">
        <title>Genome sequencing of Vitellibacter sp. D-24.</title>
        <authorList>
            <person name="Thevarajoo S."/>
            <person name="Selvaratnam C."/>
            <person name="Goh K.M."/>
            <person name="Chong C.S."/>
        </authorList>
    </citation>
    <scope>NUCLEOTIDE SEQUENCE [LARGE SCALE GENOMIC DNA]</scope>
    <source>
        <strain evidence="4">D-24</strain>
    </source>
</reference>
<keyword evidence="1" id="KW-0812">Transmembrane</keyword>
<evidence type="ECO:0000259" key="2">
    <source>
        <dbReference type="Pfam" id="PF18167"/>
    </source>
</evidence>
<proteinExistence type="predicted"/>
<dbReference type="AlphaFoldDB" id="A0A137RLQ4"/>
<dbReference type="RefSeq" id="WP_062619135.1">
    <property type="nucleotide sequence ID" value="NZ_JRWG01000001.1"/>
</dbReference>
<dbReference type="Proteomes" id="UP000070138">
    <property type="component" value="Unassembled WGS sequence"/>
</dbReference>
<dbReference type="STRING" id="1548749.LS48_01185"/>
<keyword evidence="1" id="KW-1133">Transmembrane helix</keyword>
<feature type="transmembrane region" description="Helical" evidence="1">
    <location>
        <begin position="39"/>
        <end position="56"/>
    </location>
</feature>
<evidence type="ECO:0000313" key="3">
    <source>
        <dbReference type="EMBL" id="KXO01118.1"/>
    </source>
</evidence>
<evidence type="ECO:0000256" key="1">
    <source>
        <dbReference type="SAM" id="Phobius"/>
    </source>
</evidence>
<name>A0A137RLQ4_9FLAO</name>
<feature type="domain" description="CD-NTase-associated protein 16 NUDIX" evidence="2">
    <location>
        <begin position="83"/>
        <end position="275"/>
    </location>
</feature>